<dbReference type="PANTHER" id="PTHR34207">
    <property type="entry name" value="PROTEIN BIC1"/>
    <property type="match status" value="1"/>
</dbReference>
<dbReference type="GO" id="GO:0009785">
    <property type="term" value="P:blue light signaling pathway"/>
    <property type="evidence" value="ECO:0007669"/>
    <property type="project" value="InterPro"/>
</dbReference>
<dbReference type="EMBL" id="BAABME010000802">
    <property type="protein sequence ID" value="GAA0145564.1"/>
    <property type="molecule type" value="Genomic_DNA"/>
</dbReference>
<evidence type="ECO:0000313" key="2">
    <source>
        <dbReference type="Proteomes" id="UP001454036"/>
    </source>
</evidence>
<keyword evidence="2" id="KW-1185">Reference proteome</keyword>
<dbReference type="InterPro" id="IPR040374">
    <property type="entry name" value="BIC"/>
</dbReference>
<organism evidence="1 2">
    <name type="scientific">Lithospermum erythrorhizon</name>
    <name type="common">Purple gromwell</name>
    <name type="synonym">Lithospermum officinale var. erythrorhizon</name>
    <dbReference type="NCBI Taxonomy" id="34254"/>
    <lineage>
        <taxon>Eukaryota</taxon>
        <taxon>Viridiplantae</taxon>
        <taxon>Streptophyta</taxon>
        <taxon>Embryophyta</taxon>
        <taxon>Tracheophyta</taxon>
        <taxon>Spermatophyta</taxon>
        <taxon>Magnoliopsida</taxon>
        <taxon>eudicotyledons</taxon>
        <taxon>Gunneridae</taxon>
        <taxon>Pentapetalae</taxon>
        <taxon>asterids</taxon>
        <taxon>lamiids</taxon>
        <taxon>Boraginales</taxon>
        <taxon>Boraginaceae</taxon>
        <taxon>Boraginoideae</taxon>
        <taxon>Lithospermeae</taxon>
        <taxon>Lithospermum</taxon>
    </lineage>
</organism>
<name>A0AAV3P260_LITER</name>
<dbReference type="AlphaFoldDB" id="A0AAV3P260"/>
<proteinExistence type="predicted"/>
<reference evidence="1 2" key="1">
    <citation type="submission" date="2024-01" db="EMBL/GenBank/DDBJ databases">
        <title>The complete chloroplast genome sequence of Lithospermum erythrorhizon: insights into the phylogenetic relationship among Boraginaceae species and the maternal lineages of purple gromwells.</title>
        <authorList>
            <person name="Okada T."/>
            <person name="Watanabe K."/>
        </authorList>
    </citation>
    <scope>NUCLEOTIDE SEQUENCE [LARGE SCALE GENOMIC DNA]</scope>
</reference>
<accession>A0AAV3P260</accession>
<dbReference type="PANTHER" id="PTHR34207:SF17">
    <property type="entry name" value="PROTEIN BIC2"/>
    <property type="match status" value="1"/>
</dbReference>
<dbReference type="Proteomes" id="UP001454036">
    <property type="component" value="Unassembled WGS sequence"/>
</dbReference>
<sequence>MDHTIISTMSQVAKPQEVNKLEKWNKTETFPYKINIISKNDNEDHQPMLDGSPSYMEAAVDLGKLMATSDEAVEVSPPPCGGQRVKKYWAELSSTRVFIPERWNQEELLMDWIDYSSFDSLLAPKGIDSARKALIAEAQRAHQQEEKV</sequence>
<gene>
    <name evidence="1" type="ORF">LIER_05734</name>
</gene>
<dbReference type="CDD" id="cd22645">
    <property type="entry name" value="BIC1_CID"/>
    <property type="match status" value="1"/>
</dbReference>
<comment type="caution">
    <text evidence="1">The sequence shown here is derived from an EMBL/GenBank/DDBJ whole genome shotgun (WGS) entry which is preliminary data.</text>
</comment>
<evidence type="ECO:0000313" key="1">
    <source>
        <dbReference type="EMBL" id="GAA0145564.1"/>
    </source>
</evidence>
<protein>
    <submittedName>
        <fullName evidence="1">Uncharacterized protein</fullName>
    </submittedName>
</protein>